<reference evidence="3" key="1">
    <citation type="submission" date="2021-11" db="EMBL/GenBank/DDBJ databases">
        <authorList>
            <person name="Herlambang A."/>
            <person name="Guo Y."/>
            <person name="Takashima Y."/>
            <person name="Nishizawa T."/>
        </authorList>
    </citation>
    <scope>NUCLEOTIDE SEQUENCE</scope>
    <source>
        <strain evidence="3">E1425</strain>
    </source>
</reference>
<gene>
    <name evidence="3" type="ORF">EMPS_00049</name>
</gene>
<evidence type="ECO:0000256" key="1">
    <source>
        <dbReference type="SAM" id="MobiDB-lite"/>
    </source>
</evidence>
<dbReference type="EMBL" id="BQFW01000001">
    <property type="protein sequence ID" value="GJJ67703.1"/>
    <property type="molecule type" value="Genomic_DNA"/>
</dbReference>
<dbReference type="InterPro" id="IPR019154">
    <property type="entry name" value="Arb2-like_domain"/>
</dbReference>
<feature type="region of interest" description="Disordered" evidence="1">
    <location>
        <begin position="76"/>
        <end position="103"/>
    </location>
</feature>
<evidence type="ECO:0000313" key="3">
    <source>
        <dbReference type="EMBL" id="GJJ67703.1"/>
    </source>
</evidence>
<feature type="compositionally biased region" description="Basic and acidic residues" evidence="1">
    <location>
        <begin position="76"/>
        <end position="86"/>
    </location>
</feature>
<proteinExistence type="predicted"/>
<feature type="domain" description="Arb2-like" evidence="2">
    <location>
        <begin position="332"/>
        <end position="455"/>
    </location>
</feature>
<evidence type="ECO:0000313" key="4">
    <source>
        <dbReference type="Proteomes" id="UP000827284"/>
    </source>
</evidence>
<sequence>MSPYNLRKSTLDRRDARSNGAGVERGVESPPRRPSRQVPKKRAKETLAPVDASRQASCHVDVSATADGLLQVDGRAPVEDMFKEDGSASDAARDGSAQSGVVSNSAAFRRKRVSEDDVAFAHRASKKRRQEEVAAPKKPVFVIRFPRSLLPPVPEGTTATEQESCRVDASATADCLSGEDRSASDAACDSPASRGKRPLEEDVGGSHHAYKRSRSEREVVVPRKPIVLRIRIPKALRLPAPQTTPRSALKAVHIPEGLVPEPTNKPSIEMRLYRAKAYKAGLVALPIGEPFDASLNLGNVFASPAIESGESSDAALYVFVHDLPRGSEIVMLKYMSKILRSGSGLVDVAVPTQPTAGAERSRALRTITTQLLYAWDTYVARAGRRVVLLGSGLGSFAMKSLMESRQEDMKRVVACAISLHGDIKALPSVGSEFVNWYHENTSVLVPELHPAITNRKECRGNVMAARKYL</sequence>
<accession>A0A9P3LQS2</accession>
<reference evidence="3" key="2">
    <citation type="journal article" date="2022" name="Microbiol. Resour. Announc.">
        <title>Whole-Genome Sequence of Entomortierella parvispora E1425, a Mucoromycotan Fungus Associated with Burkholderiaceae-Related Endosymbiotic Bacteria.</title>
        <authorList>
            <person name="Herlambang A."/>
            <person name="Guo Y."/>
            <person name="Takashima Y."/>
            <person name="Narisawa K."/>
            <person name="Ohta H."/>
            <person name="Nishizawa T."/>
        </authorList>
    </citation>
    <scope>NUCLEOTIDE SEQUENCE</scope>
    <source>
        <strain evidence="3">E1425</strain>
    </source>
</reference>
<feature type="compositionally biased region" description="Low complexity" evidence="1">
    <location>
        <begin position="88"/>
        <end position="100"/>
    </location>
</feature>
<dbReference type="Proteomes" id="UP000827284">
    <property type="component" value="Unassembled WGS sequence"/>
</dbReference>
<comment type="caution">
    <text evidence="3">The sequence shown here is derived from an EMBL/GenBank/DDBJ whole genome shotgun (WGS) entry which is preliminary data.</text>
</comment>
<feature type="compositionally biased region" description="Basic residues" evidence="1">
    <location>
        <begin position="33"/>
        <end position="43"/>
    </location>
</feature>
<evidence type="ECO:0000259" key="2">
    <source>
        <dbReference type="Pfam" id="PF09757"/>
    </source>
</evidence>
<organism evidence="3 4">
    <name type="scientific">Entomortierella parvispora</name>
    <dbReference type="NCBI Taxonomy" id="205924"/>
    <lineage>
        <taxon>Eukaryota</taxon>
        <taxon>Fungi</taxon>
        <taxon>Fungi incertae sedis</taxon>
        <taxon>Mucoromycota</taxon>
        <taxon>Mortierellomycotina</taxon>
        <taxon>Mortierellomycetes</taxon>
        <taxon>Mortierellales</taxon>
        <taxon>Mortierellaceae</taxon>
        <taxon>Entomortierella</taxon>
    </lineage>
</organism>
<feature type="region of interest" description="Disordered" evidence="1">
    <location>
        <begin position="1"/>
        <end position="56"/>
    </location>
</feature>
<dbReference type="AlphaFoldDB" id="A0A9P3LQS2"/>
<feature type="region of interest" description="Disordered" evidence="1">
    <location>
        <begin position="176"/>
        <end position="216"/>
    </location>
</feature>
<feature type="compositionally biased region" description="Low complexity" evidence="1">
    <location>
        <begin position="184"/>
        <end position="193"/>
    </location>
</feature>
<keyword evidence="4" id="KW-1185">Reference proteome</keyword>
<protein>
    <recommendedName>
        <fullName evidence="2">Arb2-like domain-containing protein</fullName>
    </recommendedName>
</protein>
<name>A0A9P3LQS2_9FUNG</name>
<dbReference type="Pfam" id="PF09757">
    <property type="entry name" value="Arb2-like"/>
    <property type="match status" value="1"/>
</dbReference>